<feature type="transmembrane region" description="Helical" evidence="8">
    <location>
        <begin position="409"/>
        <end position="428"/>
    </location>
</feature>
<reference evidence="9 10" key="1">
    <citation type="submission" date="2007-08" db="EMBL/GenBank/DDBJ databases">
        <authorList>
            <person name="Fulton L."/>
            <person name="Clifton S."/>
            <person name="Fulton B."/>
            <person name="Xu J."/>
            <person name="Minx P."/>
            <person name="Pepin K.H."/>
            <person name="Johnson M."/>
            <person name="Thiruvilangam P."/>
            <person name="Bhonagiri V."/>
            <person name="Nash W.E."/>
            <person name="Mardis E.R."/>
            <person name="Wilson R.K."/>
        </authorList>
    </citation>
    <scope>NUCLEOTIDE SEQUENCE [LARGE SCALE GENOMIC DNA]</scope>
    <source>
        <strain evidence="10">ATCC BAA-613 / DSM 15670 / CCUG 46953 / JCM 12243 / WAL 16351</strain>
    </source>
</reference>
<keyword evidence="7 8" id="KW-0472">Membrane</keyword>
<dbReference type="PANTHER" id="PTHR32024">
    <property type="entry name" value="TRK SYSTEM POTASSIUM UPTAKE PROTEIN TRKG-RELATED"/>
    <property type="match status" value="1"/>
</dbReference>
<proteinExistence type="predicted"/>
<keyword evidence="4 8" id="KW-0812">Transmembrane</keyword>
<feature type="transmembrane region" description="Helical" evidence="8">
    <location>
        <begin position="24"/>
        <end position="44"/>
    </location>
</feature>
<dbReference type="HOGENOM" id="CLU_026429_0_1_9"/>
<keyword evidence="3" id="KW-1003">Cell membrane</keyword>
<gene>
    <name evidence="9" type="ORF">CLOBOL_03374</name>
</gene>
<organism evidence="9 10">
    <name type="scientific">Enterocloster bolteae (strain ATCC BAA-613 / DSM 15670 / CCUG 46953 / JCM 12243 / WAL 16351)</name>
    <name type="common">Clostridium bolteae</name>
    <dbReference type="NCBI Taxonomy" id="411902"/>
    <lineage>
        <taxon>Bacteria</taxon>
        <taxon>Bacillati</taxon>
        <taxon>Bacillota</taxon>
        <taxon>Clostridia</taxon>
        <taxon>Lachnospirales</taxon>
        <taxon>Lachnospiraceae</taxon>
        <taxon>Enterocloster</taxon>
    </lineage>
</organism>
<evidence type="ECO:0000313" key="9">
    <source>
        <dbReference type="EMBL" id="EDP16606.1"/>
    </source>
</evidence>
<dbReference type="Pfam" id="PF02386">
    <property type="entry name" value="TrkH"/>
    <property type="match status" value="1"/>
</dbReference>
<dbReference type="InterPro" id="IPR003445">
    <property type="entry name" value="Cat_transpt"/>
</dbReference>
<dbReference type="PaxDb" id="411902-CLOBOL_03374"/>
<accession>A8RSM5</accession>
<dbReference type="GO" id="GO:0005886">
    <property type="term" value="C:plasma membrane"/>
    <property type="evidence" value="ECO:0007669"/>
    <property type="project" value="UniProtKB-SubCell"/>
</dbReference>
<evidence type="ECO:0000313" key="10">
    <source>
        <dbReference type="Proteomes" id="UP000005396"/>
    </source>
</evidence>
<reference evidence="9 10" key="2">
    <citation type="submission" date="2007-09" db="EMBL/GenBank/DDBJ databases">
        <title>Draft genome sequence of Clostridium bolteae (ATCC BAA-613).</title>
        <authorList>
            <person name="Sudarsanam P."/>
            <person name="Ley R."/>
            <person name="Guruge J."/>
            <person name="Turnbaugh P.J."/>
            <person name="Mahowald M."/>
            <person name="Liep D."/>
            <person name="Gordon J."/>
        </authorList>
    </citation>
    <scope>NUCLEOTIDE SEQUENCE [LARGE SCALE GENOMIC DNA]</scope>
    <source>
        <strain evidence="10">ATCC BAA-613 / DSM 15670 / CCUG 46953 / JCM 12243 / WAL 16351</strain>
    </source>
</reference>
<feature type="transmembrane region" description="Helical" evidence="8">
    <location>
        <begin position="203"/>
        <end position="227"/>
    </location>
</feature>
<keyword evidence="5 8" id="KW-1133">Transmembrane helix</keyword>
<comment type="subcellular location">
    <subcellularLocation>
        <location evidence="1">Cell membrane</location>
        <topology evidence="1">Multi-pass membrane protein</topology>
    </subcellularLocation>
</comment>
<dbReference type="PANTHER" id="PTHR32024:SF1">
    <property type="entry name" value="KTR SYSTEM POTASSIUM UPTAKE PROTEIN B"/>
    <property type="match status" value="1"/>
</dbReference>
<feature type="transmembrane region" description="Helical" evidence="8">
    <location>
        <begin position="379"/>
        <end position="397"/>
    </location>
</feature>
<dbReference type="Proteomes" id="UP000005396">
    <property type="component" value="Unassembled WGS sequence"/>
</dbReference>
<evidence type="ECO:0000256" key="6">
    <source>
        <dbReference type="ARBA" id="ARBA00023065"/>
    </source>
</evidence>
<evidence type="ECO:0000256" key="1">
    <source>
        <dbReference type="ARBA" id="ARBA00004651"/>
    </source>
</evidence>
<evidence type="ECO:0000256" key="2">
    <source>
        <dbReference type="ARBA" id="ARBA00022448"/>
    </source>
</evidence>
<evidence type="ECO:0000256" key="4">
    <source>
        <dbReference type="ARBA" id="ARBA00022692"/>
    </source>
</evidence>
<evidence type="ECO:0000256" key="7">
    <source>
        <dbReference type="ARBA" id="ARBA00023136"/>
    </source>
</evidence>
<feature type="transmembrane region" description="Helical" evidence="8">
    <location>
        <begin position="56"/>
        <end position="75"/>
    </location>
</feature>
<evidence type="ECO:0000256" key="5">
    <source>
        <dbReference type="ARBA" id="ARBA00022989"/>
    </source>
</evidence>
<feature type="transmembrane region" description="Helical" evidence="8">
    <location>
        <begin position="345"/>
        <end position="367"/>
    </location>
</feature>
<feature type="transmembrane region" description="Helical" evidence="8">
    <location>
        <begin position="87"/>
        <end position="111"/>
    </location>
</feature>
<dbReference type="GO" id="GO:0030001">
    <property type="term" value="P:metal ion transport"/>
    <property type="evidence" value="ECO:0007669"/>
    <property type="project" value="UniProtKB-ARBA"/>
</dbReference>
<feature type="transmembrane region" description="Helical" evidence="8">
    <location>
        <begin position="239"/>
        <end position="260"/>
    </location>
</feature>
<comment type="caution">
    <text evidence="9">The sequence shown here is derived from an EMBL/GenBank/DDBJ whole genome shotgun (WGS) entry which is preliminary data.</text>
</comment>
<feature type="transmembrane region" description="Helical" evidence="8">
    <location>
        <begin position="142"/>
        <end position="161"/>
    </location>
</feature>
<evidence type="ECO:0008006" key="11">
    <source>
        <dbReference type="Google" id="ProtNLM"/>
    </source>
</evidence>
<evidence type="ECO:0000256" key="3">
    <source>
        <dbReference type="ARBA" id="ARBA00022475"/>
    </source>
</evidence>
<keyword evidence="6" id="KW-0406">Ion transport</keyword>
<feature type="transmembrane region" description="Helical" evidence="8">
    <location>
        <begin position="280"/>
        <end position="304"/>
    </location>
</feature>
<keyword evidence="2" id="KW-0813">Transport</keyword>
<dbReference type="AlphaFoldDB" id="A8RSM5"/>
<name>A8RSM5_ENTBW</name>
<protein>
    <recommendedName>
        <fullName evidence="11">H(+)-transporting ATPase</fullName>
    </recommendedName>
</protein>
<evidence type="ECO:0000256" key="8">
    <source>
        <dbReference type="SAM" id="Phobius"/>
    </source>
</evidence>
<dbReference type="EMBL" id="ABCC02000029">
    <property type="protein sequence ID" value="EDP16606.1"/>
    <property type="molecule type" value="Genomic_DNA"/>
</dbReference>
<dbReference type="GO" id="GO:0008324">
    <property type="term" value="F:monoatomic cation transmembrane transporter activity"/>
    <property type="evidence" value="ECO:0007669"/>
    <property type="project" value="InterPro"/>
</dbReference>
<dbReference type="eggNOG" id="COG0168">
    <property type="taxonomic scope" value="Bacteria"/>
</dbReference>
<sequence>MPLVVSLKALGGDYMKYLERQSPARIIAIGFLAVILTGSFLLMLPVCVKPGVRLHYVDALFTSTSAVCVTGLIAVDTADTYTTLGQTVVALLIQIGGLGVTSVGVGVILALGKRVNLKERLLVKEALNLDSGRGIVCLVRNVLITTLCFEGVGAVLSFLVFSRDYPPLKAVGISLFHSVAAFNNSGFDILGGLKNLTGYQDNVLLNLTTAGLIIFGGLGFLVIMDLIKNRSFKKLCLHSKAVIVTTLILLASGTVLIWLTEDITWLGAFFTSVSARTAGFSTFPLGEFTSAGLLSVSVLMFIGASPGSTGGGIKTSTLFTLFHTIKGAACNEEPHAFHYRIPQEAFYKAAIVTALSALVVCLGTFFMCILEPGIPFEDILFEITSAFGTVGLSTGITPGLSSLSKLLEVLVMYIGRLGPLTIVTIWVFKPTKSVSYAEGSISIG</sequence>